<evidence type="ECO:0000313" key="3">
    <source>
        <dbReference type="Proteomes" id="UP001432222"/>
    </source>
</evidence>
<dbReference type="InterPro" id="IPR005509">
    <property type="entry name" value="AfsA_hotdog_dom"/>
</dbReference>
<organism evidence="2 3">
    <name type="scientific">Kitasatospora purpeofusca</name>
    <dbReference type="NCBI Taxonomy" id="67352"/>
    <lineage>
        <taxon>Bacteria</taxon>
        <taxon>Bacillati</taxon>
        <taxon>Actinomycetota</taxon>
        <taxon>Actinomycetes</taxon>
        <taxon>Kitasatosporales</taxon>
        <taxon>Streptomycetaceae</taxon>
        <taxon>Kitasatospora</taxon>
    </lineage>
</organism>
<gene>
    <name evidence="2" type="ORF">OHA16_37030</name>
</gene>
<dbReference type="Proteomes" id="UP001432222">
    <property type="component" value="Chromosome"/>
</dbReference>
<dbReference type="Pfam" id="PF03756">
    <property type="entry name" value="AfsA"/>
    <property type="match status" value="1"/>
</dbReference>
<sequence>MVVDEKDLCFFDHPLDHVPGMVLVAGVLDVLGARAPEWVDADGGRLRLSMSFDRMCELGPPVWLSGGPIAADDGPAWELVALQDGEAVSRATIRFGGTPAPVRAAREGAVPADPALVHRHRPENVLLGGAVRVERAAVLVPPPGHRLAGAGVHTLGALVESARQMATMLGHTAHGRDLDAQMLWLSLEADLPTGLPVEVPLELWWEFAPARGARAVYRFAVVDAESGEGYGRLQIGVHTLSRAGYLKRRSAK</sequence>
<accession>A0ABZ1UAV5</accession>
<dbReference type="RefSeq" id="WP_328958655.1">
    <property type="nucleotide sequence ID" value="NZ_CP108110.1"/>
</dbReference>
<protein>
    <recommendedName>
        <fullName evidence="1">A-factor biosynthesis hotdog domain-containing protein</fullName>
    </recommendedName>
</protein>
<dbReference type="EMBL" id="CP108110">
    <property type="protein sequence ID" value="WUQ88104.1"/>
    <property type="molecule type" value="Genomic_DNA"/>
</dbReference>
<reference evidence="2" key="1">
    <citation type="submission" date="2022-10" db="EMBL/GenBank/DDBJ databases">
        <title>The complete genomes of actinobacterial strains from the NBC collection.</title>
        <authorList>
            <person name="Joergensen T.S."/>
            <person name="Alvarez Arevalo M."/>
            <person name="Sterndorff E.B."/>
            <person name="Faurdal D."/>
            <person name="Vuksanovic O."/>
            <person name="Mourched A.-S."/>
            <person name="Charusanti P."/>
            <person name="Shaw S."/>
            <person name="Blin K."/>
            <person name="Weber T."/>
        </authorList>
    </citation>
    <scope>NUCLEOTIDE SEQUENCE</scope>
    <source>
        <strain evidence="2">NBC_00222</strain>
    </source>
</reference>
<name>A0ABZ1UAV5_9ACTN</name>
<feature type="domain" description="A-factor biosynthesis hotdog" evidence="1">
    <location>
        <begin position="116"/>
        <end position="208"/>
    </location>
</feature>
<evidence type="ECO:0000259" key="1">
    <source>
        <dbReference type="Pfam" id="PF03756"/>
    </source>
</evidence>
<proteinExistence type="predicted"/>
<evidence type="ECO:0000313" key="2">
    <source>
        <dbReference type="EMBL" id="WUQ88104.1"/>
    </source>
</evidence>
<keyword evidence="3" id="KW-1185">Reference proteome</keyword>